<feature type="domain" description="Fumarylacetoacetase-like C-terminal" evidence="3">
    <location>
        <begin position="94"/>
        <end position="279"/>
    </location>
</feature>
<dbReference type="Proteomes" id="UP000183180">
    <property type="component" value="Unassembled WGS sequence"/>
</dbReference>
<dbReference type="Gene3D" id="3.90.850.10">
    <property type="entry name" value="Fumarylacetoacetase-like, C-terminal domain"/>
    <property type="match status" value="1"/>
</dbReference>
<evidence type="ECO:0000256" key="1">
    <source>
        <dbReference type="ARBA" id="ARBA00023239"/>
    </source>
</evidence>
<feature type="region of interest" description="Disordered" evidence="2">
    <location>
        <begin position="1"/>
        <end position="28"/>
    </location>
</feature>
<evidence type="ECO:0000259" key="3">
    <source>
        <dbReference type="Pfam" id="PF01557"/>
    </source>
</evidence>
<dbReference type="SUPFAM" id="SSF56529">
    <property type="entry name" value="FAH"/>
    <property type="match status" value="1"/>
</dbReference>
<dbReference type="PANTHER" id="PTHR30143">
    <property type="entry name" value="ACID HYDRATASE"/>
    <property type="match status" value="1"/>
</dbReference>
<dbReference type="InterPro" id="IPR050772">
    <property type="entry name" value="Hydratase-Decarb/MhpD_sf"/>
</dbReference>
<evidence type="ECO:0000256" key="2">
    <source>
        <dbReference type="SAM" id="MobiDB-lite"/>
    </source>
</evidence>
<dbReference type="GO" id="GO:0008684">
    <property type="term" value="F:2-oxopent-4-enoate hydratase activity"/>
    <property type="evidence" value="ECO:0007669"/>
    <property type="project" value="TreeGrafter"/>
</dbReference>
<evidence type="ECO:0000313" key="4">
    <source>
        <dbReference type="EMBL" id="SDU46726.1"/>
    </source>
</evidence>
<dbReference type="InterPro" id="IPR036663">
    <property type="entry name" value="Fumarylacetoacetase_C_sf"/>
</dbReference>
<name>A0A1H2IS56_9ACTN</name>
<sequence length="283" mass="29478">MSSPGPAPSDPDTSDPDTSDPDTSDPDAAIAAAAQRLSRALAQRRPCVPIRDLIAPDDIESAYRVQTLFNADRTAAVVGRKIGATSAAVQTQLGVDQPDFGVLFADMAFGDGDTIPMGTLLQPKAEAEVAFMLKSDLADGDLDVEQCRAAIEYAAPALEIVDSRITDWDITFADTVADNASAGVYVVGPARRTLDEYSPVDSTMTMTIDGEVVSEGSGAACLGDPLNAVAWLARRARQFGEPLRAGQLILSGALGPMRPIAPGATVTAEIGELGSVTAHFTSN</sequence>
<accession>A0A1H2IS56</accession>
<keyword evidence="1" id="KW-0456">Lyase</keyword>
<dbReference type="AlphaFoldDB" id="A0A1H2IS56"/>
<evidence type="ECO:0000313" key="5">
    <source>
        <dbReference type="Proteomes" id="UP000183180"/>
    </source>
</evidence>
<dbReference type="STRING" id="158898.SAMN04488548_1341382"/>
<organism evidence="4 5">
    <name type="scientific">Gordonia westfalica</name>
    <dbReference type="NCBI Taxonomy" id="158898"/>
    <lineage>
        <taxon>Bacteria</taxon>
        <taxon>Bacillati</taxon>
        <taxon>Actinomycetota</taxon>
        <taxon>Actinomycetes</taxon>
        <taxon>Mycobacteriales</taxon>
        <taxon>Gordoniaceae</taxon>
        <taxon>Gordonia</taxon>
    </lineage>
</organism>
<dbReference type="EMBL" id="FNLM01000034">
    <property type="protein sequence ID" value="SDU46726.1"/>
    <property type="molecule type" value="Genomic_DNA"/>
</dbReference>
<dbReference type="Pfam" id="PF01557">
    <property type="entry name" value="FAA_hydrolase"/>
    <property type="match status" value="1"/>
</dbReference>
<protein>
    <submittedName>
        <fullName evidence="4">2-keto-4-pentenoate hydratase</fullName>
    </submittedName>
</protein>
<dbReference type="RefSeq" id="WP_244278143.1">
    <property type="nucleotide sequence ID" value="NZ_FNLM01000034.1"/>
</dbReference>
<dbReference type="PANTHER" id="PTHR30143:SF0">
    <property type="entry name" value="2-KETO-4-PENTENOATE HYDRATASE"/>
    <property type="match status" value="1"/>
</dbReference>
<proteinExistence type="predicted"/>
<reference evidence="4 5" key="1">
    <citation type="submission" date="2016-10" db="EMBL/GenBank/DDBJ databases">
        <authorList>
            <person name="de Groot N.N."/>
        </authorList>
    </citation>
    <scope>NUCLEOTIDE SEQUENCE [LARGE SCALE GENOMIC DNA]</scope>
    <source>
        <strain evidence="4 5">DSM 44215</strain>
    </source>
</reference>
<feature type="compositionally biased region" description="Acidic residues" evidence="2">
    <location>
        <begin position="12"/>
        <end position="25"/>
    </location>
</feature>
<gene>
    <name evidence="4" type="ORF">SAMN04488548_1341382</name>
</gene>
<dbReference type="InterPro" id="IPR011234">
    <property type="entry name" value="Fumarylacetoacetase-like_C"/>
</dbReference>
<dbReference type="GO" id="GO:0005737">
    <property type="term" value="C:cytoplasm"/>
    <property type="evidence" value="ECO:0007669"/>
    <property type="project" value="TreeGrafter"/>
</dbReference>